<dbReference type="Proteomes" id="UP000011116">
    <property type="component" value="Chromosome 2H"/>
</dbReference>
<dbReference type="Gramene" id="HORVU.MOREX.r3.2HG0101830.1">
    <property type="protein sequence ID" value="HORVU.MOREX.r3.2HG0101830.1.CDS1"/>
    <property type="gene ID" value="HORVU.MOREX.r3.2HG0101830"/>
</dbReference>
<reference evidence="3" key="1">
    <citation type="journal article" date="2012" name="Nature">
        <title>A physical, genetic and functional sequence assembly of the barley genome.</title>
        <authorList>
            <consortium name="The International Barley Genome Sequencing Consortium"/>
            <person name="Mayer K.F."/>
            <person name="Waugh R."/>
            <person name="Brown J.W."/>
            <person name="Schulman A."/>
            <person name="Langridge P."/>
            <person name="Platzer M."/>
            <person name="Fincher G.B."/>
            <person name="Muehlbauer G.J."/>
            <person name="Sato K."/>
            <person name="Close T.J."/>
            <person name="Wise R.P."/>
            <person name="Stein N."/>
        </authorList>
    </citation>
    <scope>NUCLEOTIDE SEQUENCE [LARGE SCALE GENOMIC DNA]</scope>
    <source>
        <strain evidence="3">cv. Morex</strain>
    </source>
</reference>
<reference evidence="2" key="2">
    <citation type="submission" date="2020-10" db="EMBL/GenBank/DDBJ databases">
        <authorList>
            <person name="Scholz U."/>
            <person name="Mascher M."/>
            <person name="Fiebig A."/>
        </authorList>
    </citation>
    <scope>NUCLEOTIDE SEQUENCE [LARGE SCALE GENOMIC DNA]</scope>
    <source>
        <strain evidence="2">cv. Morex</strain>
    </source>
</reference>
<accession>A0A8I6X0L0</accession>
<dbReference type="AlphaFoldDB" id="A0A8I6X0L0"/>
<organism evidence="2 3">
    <name type="scientific">Hordeum vulgare subsp. vulgare</name>
    <name type="common">Domesticated barley</name>
    <dbReference type="NCBI Taxonomy" id="112509"/>
    <lineage>
        <taxon>Eukaryota</taxon>
        <taxon>Viridiplantae</taxon>
        <taxon>Streptophyta</taxon>
        <taxon>Embryophyta</taxon>
        <taxon>Tracheophyta</taxon>
        <taxon>Spermatophyta</taxon>
        <taxon>Magnoliopsida</taxon>
        <taxon>Liliopsida</taxon>
        <taxon>Poales</taxon>
        <taxon>Poaceae</taxon>
        <taxon>BOP clade</taxon>
        <taxon>Pooideae</taxon>
        <taxon>Triticodae</taxon>
        <taxon>Triticeae</taxon>
        <taxon>Hordeinae</taxon>
        <taxon>Hordeum</taxon>
    </lineage>
</organism>
<reference evidence="2" key="3">
    <citation type="submission" date="2022-01" db="UniProtKB">
        <authorList>
            <consortium name="EnsemblPlants"/>
        </authorList>
    </citation>
    <scope>IDENTIFICATION</scope>
    <source>
        <strain evidence="2">subsp. vulgare</strain>
    </source>
</reference>
<feature type="signal peptide" evidence="1">
    <location>
        <begin position="1"/>
        <end position="19"/>
    </location>
</feature>
<keyword evidence="3" id="KW-1185">Reference proteome</keyword>
<dbReference type="EnsemblPlants" id="HORVU.MOREX.r3.2HG0101830.1">
    <property type="protein sequence ID" value="HORVU.MOREX.r3.2HG0101830.1.CDS1"/>
    <property type="gene ID" value="HORVU.MOREX.r3.2HG0101830"/>
</dbReference>
<proteinExistence type="predicted"/>
<name>A0A8I6X0L0_HORVV</name>
<evidence type="ECO:0000256" key="1">
    <source>
        <dbReference type="SAM" id="SignalP"/>
    </source>
</evidence>
<keyword evidence="1" id="KW-0732">Signal</keyword>
<sequence>MKVIVLVIMAMVIIDSCACVRPRNIKENAMLVKDMRKLTSSSINGRSTPVGEQIHHTCSLGNYPCQGMFPSSKESTKAGGN</sequence>
<protein>
    <submittedName>
        <fullName evidence="2">Uncharacterized protein</fullName>
    </submittedName>
</protein>
<dbReference type="Gramene" id="HORVU.MOREX.r2.2HG0083910.1">
    <property type="protein sequence ID" value="HORVU.MOREX.r2.2HG0083910.1.CDS.1"/>
    <property type="gene ID" value="HORVU.MOREX.r2.2HG0083910"/>
</dbReference>
<evidence type="ECO:0000313" key="3">
    <source>
        <dbReference type="Proteomes" id="UP000011116"/>
    </source>
</evidence>
<feature type="chain" id="PRO_5035245821" evidence="1">
    <location>
        <begin position="20"/>
        <end position="81"/>
    </location>
</feature>
<evidence type="ECO:0000313" key="2">
    <source>
        <dbReference type="EnsemblPlants" id="HORVU.MOREX.r3.2HG0101830.1.CDS1"/>
    </source>
</evidence>